<dbReference type="Pfam" id="PF01613">
    <property type="entry name" value="Flavin_Reduct"/>
    <property type="match status" value="1"/>
</dbReference>
<name>A0AAW2YUC9_9EUKA</name>
<proteinExistence type="predicted"/>
<gene>
    <name evidence="2" type="ORF">AKO1_010997</name>
</gene>
<dbReference type="InterPro" id="IPR002563">
    <property type="entry name" value="Flavin_Rdtase-like_dom"/>
</dbReference>
<dbReference type="AlphaFoldDB" id="A0AAW2YUC9"/>
<evidence type="ECO:0000313" key="3">
    <source>
        <dbReference type="Proteomes" id="UP001431209"/>
    </source>
</evidence>
<keyword evidence="3" id="KW-1185">Reference proteome</keyword>
<protein>
    <recommendedName>
        <fullName evidence="1">Flavin reductase like domain-containing protein</fullName>
    </recommendedName>
</protein>
<sequence>MQTPSLAMSQIFSVDQPQLLSRFLYTNPVCLLTSSKKDNSIILRNIMTISWITLVDNHAHFICSMNKKRFTASLISESSDFILNVPVKGMESVVTSIGGCTGQKVDKWAEIPNVTPSRFGWMDGGDLNEEINWGIDECAAQLRCVVDKIDQESNSGHNLLHCTIKKAFVKEKYWNGKHFAPRDKTVMPYLTFLGSGKFGYVTV</sequence>
<dbReference type="SUPFAM" id="SSF50475">
    <property type="entry name" value="FMN-binding split barrel"/>
    <property type="match status" value="1"/>
</dbReference>
<dbReference type="PANTHER" id="PTHR43241">
    <property type="entry name" value="FLAVIN REDUCTASE DOMAIN PROTEIN"/>
    <property type="match status" value="1"/>
</dbReference>
<comment type="caution">
    <text evidence="2">The sequence shown here is derived from an EMBL/GenBank/DDBJ whole genome shotgun (WGS) entry which is preliminary data.</text>
</comment>
<evidence type="ECO:0000313" key="2">
    <source>
        <dbReference type="EMBL" id="KAL0480458.1"/>
    </source>
</evidence>
<dbReference type="InterPro" id="IPR053310">
    <property type="entry name" value="Flavoredoxin-like"/>
</dbReference>
<organism evidence="2 3">
    <name type="scientific">Acrasis kona</name>
    <dbReference type="NCBI Taxonomy" id="1008807"/>
    <lineage>
        <taxon>Eukaryota</taxon>
        <taxon>Discoba</taxon>
        <taxon>Heterolobosea</taxon>
        <taxon>Tetramitia</taxon>
        <taxon>Eutetramitia</taxon>
        <taxon>Acrasidae</taxon>
        <taxon>Acrasis</taxon>
    </lineage>
</organism>
<dbReference type="PANTHER" id="PTHR43241:SF1">
    <property type="entry name" value="FLAVIN REDUCTASE LIKE DOMAIN-CONTAINING PROTEIN"/>
    <property type="match status" value="1"/>
</dbReference>
<dbReference type="InterPro" id="IPR012349">
    <property type="entry name" value="Split_barrel_FMN-bd"/>
</dbReference>
<evidence type="ECO:0000259" key="1">
    <source>
        <dbReference type="Pfam" id="PF01613"/>
    </source>
</evidence>
<dbReference type="GO" id="GO:0010181">
    <property type="term" value="F:FMN binding"/>
    <property type="evidence" value="ECO:0007669"/>
    <property type="project" value="InterPro"/>
</dbReference>
<reference evidence="2 3" key="1">
    <citation type="submission" date="2024-03" db="EMBL/GenBank/DDBJ databases">
        <title>The Acrasis kona genome and developmental transcriptomes reveal deep origins of eukaryotic multicellular pathways.</title>
        <authorList>
            <person name="Sheikh S."/>
            <person name="Fu C.-J."/>
            <person name="Brown M.W."/>
            <person name="Baldauf S.L."/>
        </authorList>
    </citation>
    <scope>NUCLEOTIDE SEQUENCE [LARGE SCALE GENOMIC DNA]</scope>
    <source>
        <strain evidence="2 3">ATCC MYA-3509</strain>
    </source>
</reference>
<accession>A0AAW2YUC9</accession>
<dbReference type="Proteomes" id="UP001431209">
    <property type="component" value="Unassembled WGS sequence"/>
</dbReference>
<dbReference type="Gene3D" id="2.30.110.10">
    <property type="entry name" value="Electron Transport, Fmn-binding Protein, Chain A"/>
    <property type="match status" value="1"/>
</dbReference>
<dbReference type="EMBL" id="JAOPGA020000657">
    <property type="protein sequence ID" value="KAL0480458.1"/>
    <property type="molecule type" value="Genomic_DNA"/>
</dbReference>
<feature type="domain" description="Flavin reductase like" evidence="1">
    <location>
        <begin position="25"/>
        <end position="171"/>
    </location>
</feature>